<gene>
    <name evidence="2" type="ORF">M23134_07552</name>
</gene>
<proteinExistence type="predicted"/>
<protein>
    <recommendedName>
        <fullName evidence="4">Acyl-CoA reductase</fullName>
    </recommendedName>
</protein>
<dbReference type="OrthoDB" id="1522941at2"/>
<dbReference type="InterPro" id="IPR008670">
    <property type="entry name" value="CoA_reduct_LuxC"/>
</dbReference>
<reference evidence="2 3" key="1">
    <citation type="submission" date="2007-01" db="EMBL/GenBank/DDBJ databases">
        <authorList>
            <person name="Haygood M."/>
            <person name="Podell S."/>
            <person name="Anderson C."/>
            <person name="Hopkinson B."/>
            <person name="Roe K."/>
            <person name="Barbeau K."/>
            <person name="Gaasterland T."/>
            <person name="Ferriera S."/>
            <person name="Johnson J."/>
            <person name="Kravitz S."/>
            <person name="Beeson K."/>
            <person name="Sutton G."/>
            <person name="Rogers Y.-H."/>
            <person name="Friedman R."/>
            <person name="Frazier M."/>
            <person name="Venter J.C."/>
        </authorList>
    </citation>
    <scope>NUCLEOTIDE SEQUENCE [LARGE SCALE GENOMIC DNA]</scope>
    <source>
        <strain evidence="2 3">ATCC 23134</strain>
    </source>
</reference>
<dbReference type="eggNOG" id="COG1012">
    <property type="taxonomic scope" value="Bacteria"/>
</dbReference>
<evidence type="ECO:0008006" key="4">
    <source>
        <dbReference type="Google" id="ProtNLM"/>
    </source>
</evidence>
<dbReference type="GO" id="GO:0008218">
    <property type="term" value="P:bioluminescence"/>
    <property type="evidence" value="ECO:0007669"/>
    <property type="project" value="InterPro"/>
</dbReference>
<dbReference type="EMBL" id="AAWS01000004">
    <property type="protein sequence ID" value="EAY31142.1"/>
    <property type="molecule type" value="Genomic_DNA"/>
</dbReference>
<dbReference type="RefSeq" id="WP_002694296.1">
    <property type="nucleotide sequence ID" value="NZ_AAWS01000004.1"/>
</dbReference>
<name>A1ZF40_MICM2</name>
<dbReference type="AlphaFoldDB" id="A1ZF40"/>
<keyword evidence="1" id="KW-0521">NADP</keyword>
<evidence type="ECO:0000256" key="1">
    <source>
        <dbReference type="ARBA" id="ARBA00022857"/>
    </source>
</evidence>
<organism evidence="2 3">
    <name type="scientific">Microscilla marina ATCC 23134</name>
    <dbReference type="NCBI Taxonomy" id="313606"/>
    <lineage>
        <taxon>Bacteria</taxon>
        <taxon>Pseudomonadati</taxon>
        <taxon>Bacteroidota</taxon>
        <taxon>Cytophagia</taxon>
        <taxon>Cytophagales</taxon>
        <taxon>Microscillaceae</taxon>
        <taxon>Microscilla</taxon>
    </lineage>
</organism>
<dbReference type="GO" id="GO:0003995">
    <property type="term" value="F:acyl-CoA dehydrogenase activity"/>
    <property type="evidence" value="ECO:0007669"/>
    <property type="project" value="InterPro"/>
</dbReference>
<evidence type="ECO:0000313" key="3">
    <source>
        <dbReference type="Proteomes" id="UP000004095"/>
    </source>
</evidence>
<comment type="caution">
    <text evidence="2">The sequence shown here is derived from an EMBL/GenBank/DDBJ whole genome shotgun (WGS) entry which is preliminary data.</text>
</comment>
<dbReference type="Pfam" id="PF05893">
    <property type="entry name" value="LuxC"/>
    <property type="match status" value="1"/>
</dbReference>
<sequence>MNIAQKINVFVQLGDSINKFSEEQKGALGQMIKLKNEWFTRENLDLTLQGLQQYLNRENLEKWLGKYPSLFAKEAVTPKKVGIVMAGNIPAVGFHDLLSVVMSGHILHAKLSSQDQVLMQELIRMLIEIAPELKEQIVITEKLKDIEALIATGSDNSARYFEAYFGHLPHIIRKNRSSVAVLDGKETKEELSLLSNDIFQYFGLGCRNVSKLFVPQEYKFDTFFENIFPWGETLLMHSKYCNNYEYYRALFLMKKMFVLDNNFLILAEYDSMDSPVGVMFFERYTDEADLKQKLAQHQDKIQVVVSKPGLVNDSVGFGNAQTPHLWDYADGVDTMAFLTRL</sequence>
<evidence type="ECO:0000313" key="2">
    <source>
        <dbReference type="EMBL" id="EAY31142.1"/>
    </source>
</evidence>
<dbReference type="Proteomes" id="UP000004095">
    <property type="component" value="Unassembled WGS sequence"/>
</dbReference>
<keyword evidence="3" id="KW-1185">Reference proteome</keyword>
<accession>A1ZF40</accession>